<keyword evidence="2" id="KW-0812">Transmembrane</keyword>
<feature type="transmembrane region" description="Helical" evidence="2">
    <location>
        <begin position="101"/>
        <end position="118"/>
    </location>
</feature>
<dbReference type="EMBL" id="JABSTR010000008">
    <property type="protein sequence ID" value="KAH9376652.1"/>
    <property type="molecule type" value="Genomic_DNA"/>
</dbReference>
<keyword evidence="5" id="KW-1185">Reference proteome</keyword>
<sequence>MQVVFTLEARGPRPAWFLHTVVVQDMLEDLVWVFFVEQWLQPSSEEEEPRGFSFRPADGQQQADFWTLFRRRLQRHFFTGHTWFNVIARYRSSKFTRAQRVTCALFVILSAMMFNVMYHDVDTSSDSSEHLSFFEVPIHLNDFLLGLQVSLVTVPLGVFVIFVFSNCRPRPMSAAPEHRKPRISLFSYLDNLSHNYSESRSEHRTQMLQLVGWVVALAGSLVCSVVICLYGFSYGDKRSKEWLFRSLTGLLHNEMILEPLKVILISACLARLIPRPPEVDDYSLRNTLTELPDDLRP</sequence>
<dbReference type="OMA" id="HELSDSH"/>
<dbReference type="Proteomes" id="UP000821853">
    <property type="component" value="Unassembled WGS sequence"/>
</dbReference>
<dbReference type="OrthoDB" id="2121937at2759"/>
<accession>A0A9J6GQY8</accession>
<feature type="domain" description="PLAT" evidence="3">
    <location>
        <begin position="1"/>
        <end position="54"/>
    </location>
</feature>
<dbReference type="InterPro" id="IPR051223">
    <property type="entry name" value="Polycystin"/>
</dbReference>
<evidence type="ECO:0000256" key="2">
    <source>
        <dbReference type="SAM" id="Phobius"/>
    </source>
</evidence>
<comment type="caution">
    <text evidence="1">Lacks conserved residue(s) required for the propagation of feature annotation.</text>
</comment>
<feature type="transmembrane region" description="Helical" evidence="2">
    <location>
        <begin position="210"/>
        <end position="235"/>
    </location>
</feature>
<evidence type="ECO:0000313" key="4">
    <source>
        <dbReference type="EMBL" id="KAH9376652.1"/>
    </source>
</evidence>
<evidence type="ECO:0000256" key="1">
    <source>
        <dbReference type="PROSITE-ProRule" id="PRU00152"/>
    </source>
</evidence>
<dbReference type="AlphaFoldDB" id="A0A9J6GQY8"/>
<dbReference type="InterPro" id="IPR001024">
    <property type="entry name" value="PLAT/LH2_dom"/>
</dbReference>
<organism evidence="4 5">
    <name type="scientific">Haemaphysalis longicornis</name>
    <name type="common">Bush tick</name>
    <dbReference type="NCBI Taxonomy" id="44386"/>
    <lineage>
        <taxon>Eukaryota</taxon>
        <taxon>Metazoa</taxon>
        <taxon>Ecdysozoa</taxon>
        <taxon>Arthropoda</taxon>
        <taxon>Chelicerata</taxon>
        <taxon>Arachnida</taxon>
        <taxon>Acari</taxon>
        <taxon>Parasitiformes</taxon>
        <taxon>Ixodida</taxon>
        <taxon>Ixodoidea</taxon>
        <taxon>Ixodidae</taxon>
        <taxon>Haemaphysalinae</taxon>
        <taxon>Haemaphysalis</taxon>
    </lineage>
</organism>
<gene>
    <name evidence="4" type="ORF">HPB48_005863</name>
</gene>
<name>A0A9J6GQY8_HAELO</name>
<evidence type="ECO:0000259" key="3">
    <source>
        <dbReference type="PROSITE" id="PS50095"/>
    </source>
</evidence>
<protein>
    <recommendedName>
        <fullName evidence="3">PLAT domain-containing protein</fullName>
    </recommendedName>
</protein>
<comment type="caution">
    <text evidence="4">The sequence shown here is derived from an EMBL/GenBank/DDBJ whole genome shotgun (WGS) entry which is preliminary data.</text>
</comment>
<dbReference type="VEuPathDB" id="VectorBase:HLOH_050819"/>
<reference evidence="4 5" key="1">
    <citation type="journal article" date="2020" name="Cell">
        <title>Large-Scale Comparative Analyses of Tick Genomes Elucidate Their Genetic Diversity and Vector Capacities.</title>
        <authorList>
            <consortium name="Tick Genome and Microbiome Consortium (TIGMIC)"/>
            <person name="Jia N."/>
            <person name="Wang J."/>
            <person name="Shi W."/>
            <person name="Du L."/>
            <person name="Sun Y."/>
            <person name="Zhan W."/>
            <person name="Jiang J.F."/>
            <person name="Wang Q."/>
            <person name="Zhang B."/>
            <person name="Ji P."/>
            <person name="Bell-Sakyi L."/>
            <person name="Cui X.M."/>
            <person name="Yuan T.T."/>
            <person name="Jiang B.G."/>
            <person name="Yang W.F."/>
            <person name="Lam T.T."/>
            <person name="Chang Q.C."/>
            <person name="Ding S.J."/>
            <person name="Wang X.J."/>
            <person name="Zhu J.G."/>
            <person name="Ruan X.D."/>
            <person name="Zhao L."/>
            <person name="Wei J.T."/>
            <person name="Ye R.Z."/>
            <person name="Que T.C."/>
            <person name="Du C.H."/>
            <person name="Zhou Y.H."/>
            <person name="Cheng J.X."/>
            <person name="Dai P.F."/>
            <person name="Guo W.B."/>
            <person name="Han X.H."/>
            <person name="Huang E.J."/>
            <person name="Li L.F."/>
            <person name="Wei W."/>
            <person name="Gao Y.C."/>
            <person name="Liu J.Z."/>
            <person name="Shao H.Z."/>
            <person name="Wang X."/>
            <person name="Wang C.C."/>
            <person name="Yang T.C."/>
            <person name="Huo Q.B."/>
            <person name="Li W."/>
            <person name="Chen H.Y."/>
            <person name="Chen S.E."/>
            <person name="Zhou L.G."/>
            <person name="Ni X.B."/>
            <person name="Tian J.H."/>
            <person name="Sheng Y."/>
            <person name="Liu T."/>
            <person name="Pan Y.S."/>
            <person name="Xia L.Y."/>
            <person name="Li J."/>
            <person name="Zhao F."/>
            <person name="Cao W.C."/>
        </authorList>
    </citation>
    <scope>NUCLEOTIDE SEQUENCE [LARGE SCALE GENOMIC DNA]</scope>
    <source>
        <strain evidence="4">HaeL-2018</strain>
    </source>
</reference>
<keyword evidence="2" id="KW-1133">Transmembrane helix</keyword>
<feature type="transmembrane region" description="Helical" evidence="2">
    <location>
        <begin position="143"/>
        <end position="164"/>
    </location>
</feature>
<dbReference type="PANTHER" id="PTHR10877">
    <property type="entry name" value="POLYCYSTIN FAMILY MEMBER"/>
    <property type="match status" value="1"/>
</dbReference>
<dbReference type="PANTHER" id="PTHR10877:SF183">
    <property type="entry name" value="AT14535P-RELATED"/>
    <property type="match status" value="1"/>
</dbReference>
<keyword evidence="2" id="KW-0472">Membrane</keyword>
<proteinExistence type="predicted"/>
<dbReference type="PROSITE" id="PS50095">
    <property type="entry name" value="PLAT"/>
    <property type="match status" value="1"/>
</dbReference>
<evidence type="ECO:0000313" key="5">
    <source>
        <dbReference type="Proteomes" id="UP000821853"/>
    </source>
</evidence>